<gene>
    <name evidence="3" type="ORF">BHE18_11365</name>
</gene>
<evidence type="ECO:0000256" key="1">
    <source>
        <dbReference type="SAM" id="MobiDB-lite"/>
    </source>
</evidence>
<evidence type="ECO:0000313" key="3">
    <source>
        <dbReference type="EMBL" id="OIU70315.1"/>
    </source>
</evidence>
<dbReference type="GO" id="GO:0003824">
    <property type="term" value="F:catalytic activity"/>
    <property type="evidence" value="ECO:0007669"/>
    <property type="project" value="InterPro"/>
</dbReference>
<keyword evidence="4" id="KW-1185">Reference proteome</keyword>
<accession>A0A1J6WQ11</accession>
<comment type="caution">
    <text evidence="3">The sequence shown here is derived from an EMBL/GenBank/DDBJ whole genome shotgun (WGS) entry which is preliminary data.</text>
</comment>
<dbReference type="Proteomes" id="UP000182062">
    <property type="component" value="Unassembled WGS sequence"/>
</dbReference>
<feature type="region of interest" description="Disordered" evidence="1">
    <location>
        <begin position="303"/>
        <end position="327"/>
    </location>
</feature>
<sequence>MKLVSLQKEKEVRTGLIQHDLVIDLYEATDGKLPKDILALIGRGGEALKTIADLGPFSKGDKGVILLEDATLKAPIPRPVSIRDFYAFEEHVRTARRKRGLDVVPEWYDVPVFYFTNHLAVKGPHEAVVGPAECEWLDYELEIACVIGKEGRNIAKEDAEDHIFGYFIMNDWSARDIQKHEMKVGLGPAKGKDFATSFGPYLVTKDELETRRSGDRFDMKMTAKVNGKLLSEGNFKDIHYTFADMIERASKDVTLYPGEVIGSGTVGTGCILEVGTDTHRWLRAGDEVELEIEGLGVLQNTVAGTREEENDVLPQNGGNTTQTSHHV</sequence>
<dbReference type="Gene3D" id="3.90.850.10">
    <property type="entry name" value="Fumarylacetoacetase-like, C-terminal domain"/>
    <property type="match status" value="1"/>
</dbReference>
<protein>
    <submittedName>
        <fullName evidence="3">Fumarylacetoacetase</fullName>
    </submittedName>
</protein>
<proteinExistence type="predicted"/>
<dbReference type="InterPro" id="IPR011234">
    <property type="entry name" value="Fumarylacetoacetase-like_C"/>
</dbReference>
<reference evidence="3 4" key="1">
    <citation type="submission" date="2016-09" db="EMBL/GenBank/DDBJ databases">
        <title>Bacillus aquimaris SAMM genome sequence reveals colonization and biosurfactant production capacities.</title>
        <authorList>
            <person name="Waghmode S.R."/>
            <person name="Suryavanshi M.V."/>
        </authorList>
    </citation>
    <scope>NUCLEOTIDE SEQUENCE [LARGE SCALE GENOMIC DNA]</scope>
    <source>
        <strain evidence="3 4">SAMM</strain>
    </source>
</reference>
<dbReference type="Pfam" id="PF01557">
    <property type="entry name" value="FAA_hydrolase"/>
    <property type="match status" value="1"/>
</dbReference>
<dbReference type="PANTHER" id="PTHR43211">
    <property type="entry name" value="FUMARYLACETOACETATE HYDROLASE"/>
    <property type="match status" value="1"/>
</dbReference>
<dbReference type="RefSeq" id="WP_071619447.1">
    <property type="nucleotide sequence ID" value="NZ_MINN01000106.1"/>
</dbReference>
<dbReference type="OrthoDB" id="9805307at2"/>
<dbReference type="InterPro" id="IPR036663">
    <property type="entry name" value="Fumarylacetoacetase_C_sf"/>
</dbReference>
<dbReference type="EMBL" id="MINN01000106">
    <property type="protein sequence ID" value="OIU70315.1"/>
    <property type="molecule type" value="Genomic_DNA"/>
</dbReference>
<evidence type="ECO:0000313" key="4">
    <source>
        <dbReference type="Proteomes" id="UP000182062"/>
    </source>
</evidence>
<feature type="compositionally biased region" description="Polar residues" evidence="1">
    <location>
        <begin position="316"/>
        <end position="327"/>
    </location>
</feature>
<dbReference type="AlphaFoldDB" id="A0A1J6WQ11"/>
<evidence type="ECO:0000259" key="2">
    <source>
        <dbReference type="Pfam" id="PF01557"/>
    </source>
</evidence>
<dbReference type="PANTHER" id="PTHR43211:SF1">
    <property type="entry name" value="BLL6422 PROTEIN"/>
    <property type="match status" value="1"/>
</dbReference>
<organism evidence="3 4">
    <name type="scientific">Rossellomorea aquimaris</name>
    <dbReference type="NCBI Taxonomy" id="189382"/>
    <lineage>
        <taxon>Bacteria</taxon>
        <taxon>Bacillati</taxon>
        <taxon>Bacillota</taxon>
        <taxon>Bacilli</taxon>
        <taxon>Bacillales</taxon>
        <taxon>Bacillaceae</taxon>
        <taxon>Rossellomorea</taxon>
    </lineage>
</organism>
<dbReference type="SUPFAM" id="SSF56529">
    <property type="entry name" value="FAH"/>
    <property type="match status" value="1"/>
</dbReference>
<feature type="domain" description="Fumarylacetoacetase-like C-terminal" evidence="2">
    <location>
        <begin position="82"/>
        <end position="302"/>
    </location>
</feature>
<name>A0A1J6WQ11_9BACI</name>